<evidence type="ECO:0000256" key="3">
    <source>
        <dbReference type="ARBA" id="ARBA00022777"/>
    </source>
</evidence>
<dbReference type="Pfam" id="PF03770">
    <property type="entry name" value="IPK"/>
    <property type="match status" value="1"/>
</dbReference>
<evidence type="ECO:0000256" key="1">
    <source>
        <dbReference type="ARBA" id="ARBA00007374"/>
    </source>
</evidence>
<reference evidence="4 5" key="1">
    <citation type="submission" date="2019-05" db="EMBL/GenBank/DDBJ databases">
        <title>The compact genome of Giardia muris reveals important steps in the evolution of intestinal protozoan parasites.</title>
        <authorList>
            <person name="Xu F."/>
            <person name="Jimenez-Gonzalez A."/>
            <person name="Einarsson E."/>
            <person name="Astvaldsson A."/>
            <person name="Peirasmaki D."/>
            <person name="Eckmann L."/>
            <person name="Andersson J.O."/>
            <person name="Svard S.G."/>
            <person name="Jerlstrom-Hultqvist J."/>
        </authorList>
    </citation>
    <scope>NUCLEOTIDE SEQUENCE [LARGE SCALE GENOMIC DNA]</scope>
    <source>
        <strain evidence="4 5">Roberts-Thomson</strain>
    </source>
</reference>
<keyword evidence="2" id="KW-0808">Transferase</keyword>
<dbReference type="Gene3D" id="3.30.470.160">
    <property type="entry name" value="Inositol polyphosphate kinase"/>
    <property type="match status" value="1"/>
</dbReference>
<comment type="similarity">
    <text evidence="1">Belongs to the inositol phosphokinase (IPK) family.</text>
</comment>
<dbReference type="VEuPathDB" id="GiardiaDB:GMRT_13297"/>
<dbReference type="SUPFAM" id="SSF56104">
    <property type="entry name" value="SAICAR synthase-like"/>
    <property type="match status" value="1"/>
</dbReference>
<dbReference type="OrthoDB" id="338650at2759"/>
<proteinExistence type="inferred from homology"/>
<comment type="caution">
    <text evidence="4">The sequence shown here is derived from an EMBL/GenBank/DDBJ whole genome shotgun (WGS) entry which is preliminary data.</text>
</comment>
<dbReference type="GO" id="GO:0032958">
    <property type="term" value="P:inositol phosphate biosynthetic process"/>
    <property type="evidence" value="ECO:0007669"/>
    <property type="project" value="InterPro"/>
</dbReference>
<dbReference type="GO" id="GO:0016301">
    <property type="term" value="F:kinase activity"/>
    <property type="evidence" value="ECO:0007669"/>
    <property type="project" value="UniProtKB-KW"/>
</dbReference>
<dbReference type="InterPro" id="IPR005522">
    <property type="entry name" value="IPK"/>
</dbReference>
<dbReference type="InterPro" id="IPR038286">
    <property type="entry name" value="IPK_sf"/>
</dbReference>
<keyword evidence="3 4" id="KW-0418">Kinase</keyword>
<evidence type="ECO:0000313" key="5">
    <source>
        <dbReference type="Proteomes" id="UP000315496"/>
    </source>
</evidence>
<name>A0A4Z1T1M0_GIAMU</name>
<gene>
    <name evidence="4" type="ORF">GMRT_13297</name>
</gene>
<dbReference type="AlphaFoldDB" id="A0A4Z1T1M0"/>
<accession>A0A4Z1T1M0</accession>
<sequence>MIPASFEWTVSAGLTGLLGTTYLQSAKGDFFAKSLTLHELRGYAHLKSACSTLSTYLPELLGVYVVVGSLLRLVVECTLLSLDTLDLLLARILEGAKGAPLIKLRTPPEDGCLFLVFESFLDLEHLDFIDLKLGRRTYSCDASPDKRRSQTQKGCDSTTNSIGIRLMGGISPSFSYPGHILPKPLARSLEPDSLRTTVLQFAGADLLTFLKASIAVIQAFESLQDVDLVGLSLIWARKQGAPLVRVVDLSNVRFEMDYHPESSVPLQDGLVIADCLRAFLATISPSSPSTP</sequence>
<organism evidence="4 5">
    <name type="scientific">Giardia muris</name>
    <dbReference type="NCBI Taxonomy" id="5742"/>
    <lineage>
        <taxon>Eukaryota</taxon>
        <taxon>Metamonada</taxon>
        <taxon>Diplomonadida</taxon>
        <taxon>Hexamitidae</taxon>
        <taxon>Giardiinae</taxon>
        <taxon>Giardia</taxon>
    </lineage>
</organism>
<evidence type="ECO:0000313" key="4">
    <source>
        <dbReference type="EMBL" id="TNJ26261.1"/>
    </source>
</evidence>
<protein>
    <submittedName>
        <fullName evidence="4">Inositol hexakisphosphate kinase</fullName>
    </submittedName>
</protein>
<dbReference type="Proteomes" id="UP000315496">
    <property type="component" value="Chromosome 5"/>
</dbReference>
<dbReference type="EMBL" id="VDLU01000005">
    <property type="protein sequence ID" value="TNJ26261.1"/>
    <property type="molecule type" value="Genomic_DNA"/>
</dbReference>
<keyword evidence="5" id="KW-1185">Reference proteome</keyword>
<evidence type="ECO:0000256" key="2">
    <source>
        <dbReference type="ARBA" id="ARBA00022679"/>
    </source>
</evidence>